<keyword evidence="1" id="KW-0732">Signal</keyword>
<evidence type="ECO:0000313" key="2">
    <source>
        <dbReference type="EMBL" id="MBW63748.1"/>
    </source>
</evidence>
<accession>A0A2M4CFP7</accession>
<organism evidence="2">
    <name type="scientific">Anopheles marajoara</name>
    <dbReference type="NCBI Taxonomy" id="58244"/>
    <lineage>
        <taxon>Eukaryota</taxon>
        <taxon>Metazoa</taxon>
        <taxon>Ecdysozoa</taxon>
        <taxon>Arthropoda</taxon>
        <taxon>Hexapoda</taxon>
        <taxon>Insecta</taxon>
        <taxon>Pterygota</taxon>
        <taxon>Neoptera</taxon>
        <taxon>Endopterygota</taxon>
        <taxon>Diptera</taxon>
        <taxon>Nematocera</taxon>
        <taxon>Culicoidea</taxon>
        <taxon>Culicidae</taxon>
        <taxon>Anophelinae</taxon>
        <taxon>Anopheles</taxon>
    </lineage>
</organism>
<name>A0A2M4CFP7_9DIPT</name>
<reference evidence="2" key="1">
    <citation type="submission" date="2018-01" db="EMBL/GenBank/DDBJ databases">
        <title>An insight into the sialome of Amazonian anophelines.</title>
        <authorList>
            <person name="Ribeiro J.M."/>
            <person name="Scarpassa V."/>
            <person name="Calvo E."/>
        </authorList>
    </citation>
    <scope>NUCLEOTIDE SEQUENCE</scope>
    <source>
        <tissue evidence="2">Salivary glands</tissue>
    </source>
</reference>
<protein>
    <submittedName>
        <fullName evidence="2">Putative secreted protein</fullName>
    </submittedName>
</protein>
<dbReference type="AlphaFoldDB" id="A0A2M4CFP7"/>
<evidence type="ECO:0000256" key="1">
    <source>
        <dbReference type="SAM" id="SignalP"/>
    </source>
</evidence>
<sequence>MHHLHLLHLQVFHVSVILLLKSVRTQTPMRRRPSSLICLNERLSDALSHCQSVISIVATCWRVIVEAVA</sequence>
<feature type="signal peptide" evidence="1">
    <location>
        <begin position="1"/>
        <end position="25"/>
    </location>
</feature>
<dbReference type="EMBL" id="GGFJ01014607">
    <property type="protein sequence ID" value="MBW63748.1"/>
    <property type="molecule type" value="Transcribed_RNA"/>
</dbReference>
<feature type="chain" id="PRO_5014947727" evidence="1">
    <location>
        <begin position="26"/>
        <end position="69"/>
    </location>
</feature>
<proteinExistence type="predicted"/>